<dbReference type="GO" id="GO:0016740">
    <property type="term" value="F:transferase activity"/>
    <property type="evidence" value="ECO:0007669"/>
    <property type="project" value="UniProtKB-KW"/>
</dbReference>
<organism evidence="3">
    <name type="scientific">Pithovirus LCPAC201</name>
    <dbReference type="NCBI Taxonomy" id="2506591"/>
    <lineage>
        <taxon>Viruses</taxon>
        <taxon>Pithoviruses</taxon>
    </lineage>
</organism>
<protein>
    <submittedName>
        <fullName evidence="3">Glycosyltransferase family 25</fullName>
    </submittedName>
</protein>
<keyword evidence="3" id="KW-0808">Transferase</keyword>
<feature type="compositionally biased region" description="Basic and acidic residues" evidence="1">
    <location>
        <begin position="476"/>
        <end position="485"/>
    </location>
</feature>
<proteinExistence type="predicted"/>
<feature type="region of interest" description="Disordered" evidence="1">
    <location>
        <begin position="440"/>
        <end position="485"/>
    </location>
</feature>
<evidence type="ECO:0000256" key="1">
    <source>
        <dbReference type="SAM" id="MobiDB-lite"/>
    </source>
</evidence>
<gene>
    <name evidence="3" type="ORF">LCPAC201_01800</name>
</gene>
<accession>A0A481Z6W6</accession>
<feature type="region of interest" description="Disordered" evidence="1">
    <location>
        <begin position="1"/>
        <end position="31"/>
    </location>
</feature>
<dbReference type="InterPro" id="IPR002654">
    <property type="entry name" value="Glyco_trans_25"/>
</dbReference>
<evidence type="ECO:0000313" key="3">
    <source>
        <dbReference type="EMBL" id="QBK90879.1"/>
    </source>
</evidence>
<dbReference type="Pfam" id="PF01755">
    <property type="entry name" value="Glyco_transf_25"/>
    <property type="match status" value="1"/>
</dbReference>
<feature type="compositionally biased region" description="Basic and acidic residues" evidence="1">
    <location>
        <begin position="10"/>
        <end position="20"/>
    </location>
</feature>
<name>A0A481Z6W6_9VIRU</name>
<dbReference type="CDD" id="cd06532">
    <property type="entry name" value="Glyco_transf_25"/>
    <property type="match status" value="1"/>
</dbReference>
<sequence>MNSLNDPENSETKRERKSEETPNTLIDHPIPDQKPEVKIRIILPSLCDGVLSNSKNFEELPSAEHNIVVFDNGRGFPQETITLPKDLITPLVQTAIEIPRSIQGGSIPIDIPKLESVSSPSLLTNSDKNNRKEPSPKIPSIISLIMSPDAICPPVAQEENLIDPFKLLVRPNFDSRSSFDKWTHRIYCISLKTSIDRRERIKKRFRYHGLLPWLTFVDAIPLDSPLIQRYVEGTGPGKSTDRSSLAVASCFASHLKALRIYLEDSNASYSRGAIICEDDILLRNSWRELYESIMGNMPISANMIQFSYMLDTWGNTQWVGNDPRKENIFRLKVPADYLTNPHVGSTAAWGTQMYWISISQAIISLNQFDRPFIHHEFSLVTAELITVLPRGYFVYPAMVIEDCIGSLIREKSKLDYHVQIFSPWGYSNYSGGDDDGINDPISPLFHKQMKDTGTRPPPPPKSNFADTNFSSGGDALSKEEENLIA</sequence>
<evidence type="ECO:0000259" key="2">
    <source>
        <dbReference type="Pfam" id="PF01755"/>
    </source>
</evidence>
<feature type="domain" description="Glycosyl transferase family 25" evidence="2">
    <location>
        <begin position="185"/>
        <end position="324"/>
    </location>
</feature>
<reference evidence="3" key="1">
    <citation type="journal article" date="2019" name="MBio">
        <title>Virus Genomes from Deep Sea Sediments Expand the Ocean Megavirome and Support Independent Origins of Viral Gigantism.</title>
        <authorList>
            <person name="Backstrom D."/>
            <person name="Yutin N."/>
            <person name="Jorgensen S.L."/>
            <person name="Dharamshi J."/>
            <person name="Homa F."/>
            <person name="Zaremba-Niedwiedzka K."/>
            <person name="Spang A."/>
            <person name="Wolf Y.I."/>
            <person name="Koonin E.V."/>
            <person name="Ettema T.J."/>
        </authorList>
    </citation>
    <scope>NUCLEOTIDE SEQUENCE</scope>
</reference>
<dbReference type="EMBL" id="MK500501">
    <property type="protein sequence ID" value="QBK90879.1"/>
    <property type="molecule type" value="Genomic_DNA"/>
</dbReference>